<sequence length="151" mass="17244">MIYIDILFSIDIKSAPNAETIIIYLQIFIQQQTYVYIITHFHPTISEISPTGNPKHPTSNPTKSIEEDIEKITLSQGDSRRTNSLFLPVMPELTGRTSEQEELFPFLWCCSSNNFPTFSLFFFIPPLSLVAFLRMEDQILQQQPRSGGKVG</sequence>
<accession>A0AAV4PR05</accession>
<evidence type="ECO:0000313" key="2">
    <source>
        <dbReference type="Proteomes" id="UP001054945"/>
    </source>
</evidence>
<evidence type="ECO:0000313" key="1">
    <source>
        <dbReference type="EMBL" id="GIX98820.1"/>
    </source>
</evidence>
<reference evidence="1 2" key="1">
    <citation type="submission" date="2021-06" db="EMBL/GenBank/DDBJ databases">
        <title>Caerostris extrusa draft genome.</title>
        <authorList>
            <person name="Kono N."/>
            <person name="Arakawa K."/>
        </authorList>
    </citation>
    <scope>NUCLEOTIDE SEQUENCE [LARGE SCALE GENOMIC DNA]</scope>
</reference>
<name>A0AAV4PR05_CAEEX</name>
<gene>
    <name evidence="1" type="ORF">CEXT_683611</name>
</gene>
<organism evidence="1 2">
    <name type="scientific">Caerostris extrusa</name>
    <name type="common">Bark spider</name>
    <name type="synonym">Caerostris bankana</name>
    <dbReference type="NCBI Taxonomy" id="172846"/>
    <lineage>
        <taxon>Eukaryota</taxon>
        <taxon>Metazoa</taxon>
        <taxon>Ecdysozoa</taxon>
        <taxon>Arthropoda</taxon>
        <taxon>Chelicerata</taxon>
        <taxon>Arachnida</taxon>
        <taxon>Araneae</taxon>
        <taxon>Araneomorphae</taxon>
        <taxon>Entelegynae</taxon>
        <taxon>Araneoidea</taxon>
        <taxon>Araneidae</taxon>
        <taxon>Caerostris</taxon>
    </lineage>
</organism>
<dbReference type="EMBL" id="BPLR01004965">
    <property type="protein sequence ID" value="GIX98820.1"/>
    <property type="molecule type" value="Genomic_DNA"/>
</dbReference>
<dbReference type="Proteomes" id="UP001054945">
    <property type="component" value="Unassembled WGS sequence"/>
</dbReference>
<comment type="caution">
    <text evidence="1">The sequence shown here is derived from an EMBL/GenBank/DDBJ whole genome shotgun (WGS) entry which is preliminary data.</text>
</comment>
<dbReference type="AlphaFoldDB" id="A0AAV4PR05"/>
<proteinExistence type="predicted"/>
<keyword evidence="2" id="KW-1185">Reference proteome</keyword>
<protein>
    <submittedName>
        <fullName evidence="1">Uncharacterized protein</fullName>
    </submittedName>
</protein>